<comment type="caution">
    <text evidence="1">The sequence shown here is derived from an EMBL/GenBank/DDBJ whole genome shotgun (WGS) entry which is preliminary data.</text>
</comment>
<dbReference type="EMBL" id="NBSH01000005">
    <property type="protein sequence ID" value="ORX37685.1"/>
    <property type="molecule type" value="Genomic_DNA"/>
</dbReference>
<dbReference type="Proteomes" id="UP000193218">
    <property type="component" value="Unassembled WGS sequence"/>
</dbReference>
<name>A0A1Y1UKM2_9TREE</name>
<accession>A0A1Y1UKM2</accession>
<dbReference type="AlphaFoldDB" id="A0A1Y1UKM2"/>
<organism evidence="1 2">
    <name type="scientific">Kockovaella imperatae</name>
    <dbReference type="NCBI Taxonomy" id="4999"/>
    <lineage>
        <taxon>Eukaryota</taxon>
        <taxon>Fungi</taxon>
        <taxon>Dikarya</taxon>
        <taxon>Basidiomycota</taxon>
        <taxon>Agaricomycotina</taxon>
        <taxon>Tremellomycetes</taxon>
        <taxon>Tremellales</taxon>
        <taxon>Cuniculitremaceae</taxon>
        <taxon>Kockovaella</taxon>
    </lineage>
</organism>
<sequence>MTNHKQDVGICCIQASGNAARRKGPGVSNVLMSKPETIVSETPERASTETDHRALLAHASRQVRLTASTDNLTDDLTFFQALLMLYPISPNTKKAAIGSAHSVAYRLSSALDQAILSVSPLLSRRNHSGVLHDLGRLLRLFITAQEAQKHNLLTFGGGMRSTATN</sequence>
<dbReference type="InParanoid" id="A0A1Y1UKM2"/>
<evidence type="ECO:0000313" key="1">
    <source>
        <dbReference type="EMBL" id="ORX37685.1"/>
    </source>
</evidence>
<evidence type="ECO:0000313" key="2">
    <source>
        <dbReference type="Proteomes" id="UP000193218"/>
    </source>
</evidence>
<proteinExistence type="predicted"/>
<reference evidence="1 2" key="1">
    <citation type="submission" date="2017-03" db="EMBL/GenBank/DDBJ databases">
        <title>Widespread Adenine N6-methylation of Active Genes in Fungi.</title>
        <authorList>
            <consortium name="DOE Joint Genome Institute"/>
            <person name="Mondo S.J."/>
            <person name="Dannebaum R.O."/>
            <person name="Kuo R.C."/>
            <person name="Louie K.B."/>
            <person name="Bewick A.J."/>
            <person name="Labutti K."/>
            <person name="Haridas S."/>
            <person name="Kuo A."/>
            <person name="Salamov A."/>
            <person name="Ahrendt S.R."/>
            <person name="Lau R."/>
            <person name="Bowen B.P."/>
            <person name="Lipzen A."/>
            <person name="Sullivan W."/>
            <person name="Andreopoulos W.B."/>
            <person name="Clum A."/>
            <person name="Lindquist E."/>
            <person name="Daum C."/>
            <person name="Northen T.R."/>
            <person name="Ramamoorthy G."/>
            <person name="Schmitz R.J."/>
            <person name="Gryganskyi A."/>
            <person name="Culley D."/>
            <person name="Magnuson J."/>
            <person name="James T.Y."/>
            <person name="O'Malley M.A."/>
            <person name="Stajich J.E."/>
            <person name="Spatafora J.W."/>
            <person name="Visel A."/>
            <person name="Grigoriev I.V."/>
        </authorList>
    </citation>
    <scope>NUCLEOTIDE SEQUENCE [LARGE SCALE GENOMIC DNA]</scope>
    <source>
        <strain evidence="1 2">NRRL Y-17943</strain>
    </source>
</reference>
<gene>
    <name evidence="1" type="ORF">BD324DRAFT_391291</name>
</gene>
<dbReference type="GeneID" id="33554472"/>
<dbReference type="RefSeq" id="XP_021871672.1">
    <property type="nucleotide sequence ID" value="XM_022012664.1"/>
</dbReference>
<keyword evidence="2" id="KW-1185">Reference proteome</keyword>
<protein>
    <submittedName>
        <fullName evidence="1">Uncharacterized protein</fullName>
    </submittedName>
</protein>